<feature type="compositionally biased region" description="Basic residues" evidence="1">
    <location>
        <begin position="106"/>
        <end position="121"/>
    </location>
</feature>
<dbReference type="EMBL" id="AP019297">
    <property type="protein sequence ID" value="BBG93924.1"/>
    <property type="molecule type" value="Genomic_DNA"/>
</dbReference>
<evidence type="ECO:0000313" key="2">
    <source>
        <dbReference type="EMBL" id="BBG93924.1"/>
    </source>
</evidence>
<sequence>MLAPPQGTTGHGTGGVGTVVESPTFLNRSPARRRSVLAGNCERTTGTHRNFKASDLPPSATISVDPGSRSAQESTTGPFPASAPPRNVEDFGFGQNTGETLPNFRQKSKGNFKSNRYRKGK</sequence>
<name>A0A4Y1QQ08_PRUDU</name>
<feature type="non-terminal residue" evidence="2">
    <location>
        <position position="121"/>
    </location>
</feature>
<protein>
    <submittedName>
        <fullName evidence="2">2-oxoglutarate and Fe(II)-dependent oxygenase superfamily protein</fullName>
    </submittedName>
</protein>
<reference evidence="2" key="1">
    <citation type="journal article" date="2019" name="Science">
        <title>Mutation of a bHLH transcription factor allowed almond domestication.</title>
        <authorList>
            <person name="Sanchez-Perez R."/>
            <person name="Pavan S."/>
            <person name="Mazzeo R."/>
            <person name="Moldovan C."/>
            <person name="Aiese Cigliano R."/>
            <person name="Del Cueto J."/>
            <person name="Ricciardi F."/>
            <person name="Lotti C."/>
            <person name="Ricciardi L."/>
            <person name="Dicenta F."/>
            <person name="Lopez-Marques R.L."/>
            <person name="Lindberg Moller B."/>
        </authorList>
    </citation>
    <scope>NUCLEOTIDE SEQUENCE</scope>
</reference>
<evidence type="ECO:0000256" key="1">
    <source>
        <dbReference type="SAM" id="MobiDB-lite"/>
    </source>
</evidence>
<feature type="region of interest" description="Disordered" evidence="1">
    <location>
        <begin position="1"/>
        <end position="121"/>
    </location>
</feature>
<dbReference type="AlphaFoldDB" id="A0A4Y1QQ08"/>
<feature type="compositionally biased region" description="Polar residues" evidence="1">
    <location>
        <begin position="94"/>
        <end position="105"/>
    </location>
</feature>
<gene>
    <name evidence="2" type="ORF">Prudu_002079</name>
</gene>
<proteinExistence type="predicted"/>
<organism evidence="2">
    <name type="scientific">Prunus dulcis</name>
    <name type="common">Almond</name>
    <name type="synonym">Amygdalus dulcis</name>
    <dbReference type="NCBI Taxonomy" id="3755"/>
    <lineage>
        <taxon>Eukaryota</taxon>
        <taxon>Viridiplantae</taxon>
        <taxon>Streptophyta</taxon>
        <taxon>Embryophyta</taxon>
        <taxon>Tracheophyta</taxon>
        <taxon>Spermatophyta</taxon>
        <taxon>Magnoliopsida</taxon>
        <taxon>eudicotyledons</taxon>
        <taxon>Gunneridae</taxon>
        <taxon>Pentapetalae</taxon>
        <taxon>rosids</taxon>
        <taxon>fabids</taxon>
        <taxon>Rosales</taxon>
        <taxon>Rosaceae</taxon>
        <taxon>Amygdaloideae</taxon>
        <taxon>Amygdaleae</taxon>
        <taxon>Prunus</taxon>
    </lineage>
</organism>
<accession>A0A4Y1QQ08</accession>